<dbReference type="PANTHER" id="PTHR27008:SF510">
    <property type="entry name" value="OS09G0423200 PROTEIN"/>
    <property type="match status" value="1"/>
</dbReference>
<feature type="binding site" evidence="21">
    <location>
        <position position="697"/>
    </location>
    <ligand>
        <name>ATP</name>
        <dbReference type="ChEBI" id="CHEBI:30616"/>
    </ligand>
</feature>
<keyword evidence="6" id="KW-0597">Phosphoprotein</keyword>
<accession>A0AB40AZG7</accession>
<dbReference type="GO" id="GO:0009791">
    <property type="term" value="P:post-embryonic development"/>
    <property type="evidence" value="ECO:0007669"/>
    <property type="project" value="UniProtKB-ARBA"/>
</dbReference>
<evidence type="ECO:0000256" key="5">
    <source>
        <dbReference type="ARBA" id="ARBA00022527"/>
    </source>
</evidence>
<keyword evidence="13" id="KW-0418">Kinase</keyword>
<dbReference type="FunFam" id="3.80.10.10:FF:000233">
    <property type="entry name" value="Leucine-rich repeat receptor-like protein kinase TDR"/>
    <property type="match status" value="1"/>
</dbReference>
<keyword evidence="17" id="KW-0675">Receptor</keyword>
<dbReference type="PROSITE" id="PS00107">
    <property type="entry name" value="PROTEIN_KINASE_ATP"/>
    <property type="match status" value="1"/>
</dbReference>
<proteinExistence type="inferred from homology"/>
<dbReference type="FunFam" id="1.10.510.10:FF:000358">
    <property type="entry name" value="Putative leucine-rich repeat receptor-like serine/threonine-protein kinase"/>
    <property type="match status" value="1"/>
</dbReference>
<dbReference type="Pfam" id="PF00069">
    <property type="entry name" value="Pkinase"/>
    <property type="match status" value="1"/>
</dbReference>
<evidence type="ECO:0000256" key="23">
    <source>
        <dbReference type="SAM" id="SignalP"/>
    </source>
</evidence>
<dbReference type="SUPFAM" id="SSF56112">
    <property type="entry name" value="Protein kinase-like (PK-like)"/>
    <property type="match status" value="1"/>
</dbReference>
<keyword evidence="7" id="KW-0433">Leucine-rich repeat</keyword>
<dbReference type="FunFam" id="3.80.10.10:FF:000400">
    <property type="entry name" value="Nuclear pore complex protein NUP107"/>
    <property type="match status" value="1"/>
</dbReference>
<dbReference type="InterPro" id="IPR001611">
    <property type="entry name" value="Leu-rich_rpt"/>
</dbReference>
<dbReference type="Gene3D" id="1.10.510.10">
    <property type="entry name" value="Transferase(Phosphotransferase) domain 1"/>
    <property type="match status" value="1"/>
</dbReference>
<comment type="subcellular location">
    <subcellularLocation>
        <location evidence="1">Cell membrane</location>
        <topology evidence="1">Single-pass membrane protein</topology>
    </subcellularLocation>
</comment>
<gene>
    <name evidence="26" type="primary">LOC120256813</name>
</gene>
<organism evidence="25 26">
    <name type="scientific">Dioscorea cayennensis subsp. rotundata</name>
    <name type="common">White Guinea yam</name>
    <name type="synonym">Dioscorea rotundata</name>
    <dbReference type="NCBI Taxonomy" id="55577"/>
    <lineage>
        <taxon>Eukaryota</taxon>
        <taxon>Viridiplantae</taxon>
        <taxon>Streptophyta</taxon>
        <taxon>Embryophyta</taxon>
        <taxon>Tracheophyta</taxon>
        <taxon>Spermatophyta</taxon>
        <taxon>Magnoliopsida</taxon>
        <taxon>Liliopsida</taxon>
        <taxon>Dioscoreales</taxon>
        <taxon>Dioscoreaceae</taxon>
        <taxon>Dioscorea</taxon>
    </lineage>
</organism>
<dbReference type="Pfam" id="PF12799">
    <property type="entry name" value="LRR_4"/>
    <property type="match status" value="1"/>
</dbReference>
<dbReference type="Gene3D" id="3.80.10.10">
    <property type="entry name" value="Ribonuclease Inhibitor"/>
    <property type="match status" value="3"/>
</dbReference>
<evidence type="ECO:0000256" key="16">
    <source>
        <dbReference type="ARBA" id="ARBA00023136"/>
    </source>
</evidence>
<dbReference type="PROSITE" id="PS00108">
    <property type="entry name" value="PROTEIN_KINASE_ST"/>
    <property type="match status" value="1"/>
</dbReference>
<evidence type="ECO:0000256" key="9">
    <source>
        <dbReference type="ARBA" id="ARBA00022692"/>
    </source>
</evidence>
<dbReference type="SMART" id="SM00369">
    <property type="entry name" value="LRR_TYP"/>
    <property type="match status" value="8"/>
</dbReference>
<dbReference type="GO" id="GO:0004674">
    <property type="term" value="F:protein serine/threonine kinase activity"/>
    <property type="evidence" value="ECO:0007669"/>
    <property type="project" value="UniProtKB-KW"/>
</dbReference>
<dbReference type="GO" id="GO:0005886">
    <property type="term" value="C:plasma membrane"/>
    <property type="evidence" value="ECO:0007669"/>
    <property type="project" value="UniProtKB-SubCell"/>
</dbReference>
<evidence type="ECO:0000256" key="1">
    <source>
        <dbReference type="ARBA" id="ARBA00004162"/>
    </source>
</evidence>
<dbReference type="InterPro" id="IPR032675">
    <property type="entry name" value="LRR_dom_sf"/>
</dbReference>
<evidence type="ECO:0000256" key="18">
    <source>
        <dbReference type="ARBA" id="ARBA00023180"/>
    </source>
</evidence>
<dbReference type="CDD" id="cd14066">
    <property type="entry name" value="STKc_IRAK"/>
    <property type="match status" value="1"/>
</dbReference>
<evidence type="ECO:0000256" key="19">
    <source>
        <dbReference type="ARBA" id="ARBA00047899"/>
    </source>
</evidence>
<evidence type="ECO:0000256" key="3">
    <source>
        <dbReference type="ARBA" id="ARBA00012513"/>
    </source>
</evidence>
<evidence type="ECO:0000256" key="12">
    <source>
        <dbReference type="ARBA" id="ARBA00022741"/>
    </source>
</evidence>
<keyword evidence="10 23" id="KW-0732">Signal</keyword>
<dbReference type="AlphaFoldDB" id="A0AB40AZG7"/>
<feature type="chain" id="PRO_5044192859" description="non-specific serine/threonine protein kinase" evidence="23">
    <location>
        <begin position="23"/>
        <end position="989"/>
    </location>
</feature>
<evidence type="ECO:0000313" key="25">
    <source>
        <dbReference type="Proteomes" id="UP001515500"/>
    </source>
</evidence>
<dbReference type="PROSITE" id="PS50011">
    <property type="entry name" value="PROTEIN_KINASE_DOM"/>
    <property type="match status" value="1"/>
</dbReference>
<dbReference type="InterPro" id="IPR013210">
    <property type="entry name" value="LRR_N_plant-typ"/>
</dbReference>
<evidence type="ECO:0000256" key="8">
    <source>
        <dbReference type="ARBA" id="ARBA00022679"/>
    </source>
</evidence>
<dbReference type="InterPro" id="IPR025875">
    <property type="entry name" value="Leu-rich_rpt_4"/>
</dbReference>
<dbReference type="Pfam" id="PF08263">
    <property type="entry name" value="LRRNT_2"/>
    <property type="match status" value="1"/>
</dbReference>
<dbReference type="PANTHER" id="PTHR27008">
    <property type="entry name" value="OS04G0122200 PROTEIN"/>
    <property type="match status" value="1"/>
</dbReference>
<evidence type="ECO:0000256" key="13">
    <source>
        <dbReference type="ARBA" id="ARBA00022777"/>
    </source>
</evidence>
<protein>
    <recommendedName>
        <fullName evidence="3">non-specific serine/threonine protein kinase</fullName>
        <ecNumber evidence="3">2.7.11.1</ecNumber>
    </recommendedName>
</protein>
<sequence length="989" mass="108386">MDPPTFVLTILLLLFFPSPSLHIQKGNQISIERLALLAFKKGIFDDPKGALSNWTESTDFCKWNGITCWQGRVSKLKQGRVSQLNLKGQDLKGTISPFLSNLSQILLIDLSENALHGPIPEEFGALSMLQNFSIQQNGVQRQVPHSLGMLKHLIYIDLSSNELHGTLPTSLLYNCTDLFYVDLSNNSFTGLIPPEIGNHLPQLGILNLYLNQLTGTIPASLCNSTNLMTIDLGNNLLTGTLPSETIMCLTSLLHLHLAFNYFTSDDKNTNLFPFFSALSNMTHLQSLELENNYIGGSLPKTIGLLSQNLSNMNLGANLIHGMIPLSISNLSNLSLLTLSNNYLNGTIPLKLFLLPRLQSLWLADNLLAGEIPSPPCELNNLQQIDLSGNNLSGSIPANIASIKPLTDLILSKNLLSGSIPSGLGRLNLGLLDLSHNNLTGPLPKEVAAMKTIYAYFNLSDNALEGPIPMELSQMDKVQVIDLSSNKLTSEIPSALQACVEVQLVNLSHNHLQGTIPQALGKLISIQILDLSYNSLSGEVPSSLATSTSLRQLDLSFNNLSGPLPQGGVFAYLTSQSLMGNHFCGSSLGLPSCNSNKGRKHSKIFLLLLVCIVSVLAFLTTILSVVCYRRIRRIVVSHRSETDLNTPAQDLSSSYPRITYRELVEATGGFDLSRLIGSGSYGHVYRGVLSDGTVVAIKVLQFQASNSTRSFNRECQVLKRIRHRNLMRIITACSLPDFKALVLPFMVNGSLESHLYPQAPGTGTAQLSLVERVNICCDIAEGMAYLHHHSPVQVIHCDLKPSNILLNDDMTAIVSDFGIARLVMTVTERNLISENVPNSTANLLFGSVGYIPPEYGYGRNASTEGDVYSFGIIVLELVTRKRPTDDMFGEGQSLQKWVKNHYRGQLENIIDSFLLQELEAQNPEIRNVWKVAIIELLDLGLICTQEAPSTRPTMIDAADDLERLKRYLGGDTTATLSSSYGMSSSRGDFW</sequence>
<dbReference type="Proteomes" id="UP001515500">
    <property type="component" value="Chromosome 3"/>
</dbReference>
<dbReference type="InterPro" id="IPR051809">
    <property type="entry name" value="Plant_receptor-like_S/T_kinase"/>
</dbReference>
<dbReference type="SUPFAM" id="SSF52058">
    <property type="entry name" value="L domain-like"/>
    <property type="match status" value="1"/>
</dbReference>
<dbReference type="Pfam" id="PF13855">
    <property type="entry name" value="LRR_8"/>
    <property type="match status" value="1"/>
</dbReference>
<dbReference type="FunFam" id="3.30.200.20:FF:000543">
    <property type="entry name" value="Putative leucine-rich repeat receptor-like serine/threonine-protein kinase"/>
    <property type="match status" value="1"/>
</dbReference>
<evidence type="ECO:0000259" key="24">
    <source>
        <dbReference type="PROSITE" id="PS50011"/>
    </source>
</evidence>
<dbReference type="InterPro" id="IPR000719">
    <property type="entry name" value="Prot_kinase_dom"/>
</dbReference>
<keyword evidence="5" id="KW-0723">Serine/threonine-protein kinase</keyword>
<comment type="catalytic activity">
    <reaction evidence="20">
        <text>L-seryl-[protein] + ATP = O-phospho-L-seryl-[protein] + ADP + H(+)</text>
        <dbReference type="Rhea" id="RHEA:17989"/>
        <dbReference type="Rhea" id="RHEA-COMP:9863"/>
        <dbReference type="Rhea" id="RHEA-COMP:11604"/>
        <dbReference type="ChEBI" id="CHEBI:15378"/>
        <dbReference type="ChEBI" id="CHEBI:29999"/>
        <dbReference type="ChEBI" id="CHEBI:30616"/>
        <dbReference type="ChEBI" id="CHEBI:83421"/>
        <dbReference type="ChEBI" id="CHEBI:456216"/>
        <dbReference type="EC" id="2.7.11.1"/>
    </reaction>
</comment>
<feature type="domain" description="Protein kinase" evidence="24">
    <location>
        <begin position="669"/>
        <end position="967"/>
    </location>
</feature>
<keyword evidence="15 22" id="KW-1133">Transmembrane helix</keyword>
<name>A0AB40AZG7_DIOCR</name>
<dbReference type="SMART" id="SM00220">
    <property type="entry name" value="S_TKc"/>
    <property type="match status" value="1"/>
</dbReference>
<dbReference type="InterPro" id="IPR017441">
    <property type="entry name" value="Protein_kinase_ATP_BS"/>
</dbReference>
<keyword evidence="9 22" id="KW-0812">Transmembrane</keyword>
<dbReference type="GO" id="GO:0005524">
    <property type="term" value="F:ATP binding"/>
    <property type="evidence" value="ECO:0007669"/>
    <property type="project" value="UniProtKB-UniRule"/>
</dbReference>
<keyword evidence="18" id="KW-0325">Glycoprotein</keyword>
<keyword evidence="11" id="KW-0677">Repeat</keyword>
<dbReference type="GeneID" id="120256813"/>
<keyword evidence="12 21" id="KW-0547">Nucleotide-binding</keyword>
<evidence type="ECO:0000256" key="4">
    <source>
        <dbReference type="ARBA" id="ARBA00022475"/>
    </source>
</evidence>
<comment type="similarity">
    <text evidence="2">Belongs to the protein kinase superfamily. Ser/Thr protein kinase family.</text>
</comment>
<keyword evidence="8" id="KW-0808">Transferase</keyword>
<dbReference type="EC" id="2.7.11.1" evidence="3"/>
<dbReference type="Pfam" id="PF00560">
    <property type="entry name" value="LRR_1"/>
    <property type="match status" value="4"/>
</dbReference>
<keyword evidence="16 22" id="KW-0472">Membrane</keyword>
<comment type="catalytic activity">
    <reaction evidence="19">
        <text>L-threonyl-[protein] + ATP = O-phospho-L-threonyl-[protein] + ADP + H(+)</text>
        <dbReference type="Rhea" id="RHEA:46608"/>
        <dbReference type="Rhea" id="RHEA-COMP:11060"/>
        <dbReference type="Rhea" id="RHEA-COMP:11605"/>
        <dbReference type="ChEBI" id="CHEBI:15378"/>
        <dbReference type="ChEBI" id="CHEBI:30013"/>
        <dbReference type="ChEBI" id="CHEBI:30616"/>
        <dbReference type="ChEBI" id="CHEBI:61977"/>
        <dbReference type="ChEBI" id="CHEBI:456216"/>
        <dbReference type="EC" id="2.7.11.1"/>
    </reaction>
</comment>
<evidence type="ECO:0000256" key="7">
    <source>
        <dbReference type="ARBA" id="ARBA00022614"/>
    </source>
</evidence>
<evidence type="ECO:0000313" key="26">
    <source>
        <dbReference type="RefSeq" id="XP_039120416.1"/>
    </source>
</evidence>
<keyword evidence="4" id="KW-1003">Cell membrane</keyword>
<evidence type="ECO:0000256" key="15">
    <source>
        <dbReference type="ARBA" id="ARBA00022989"/>
    </source>
</evidence>
<dbReference type="RefSeq" id="XP_039120416.1">
    <property type="nucleotide sequence ID" value="XM_039264482.1"/>
</dbReference>
<evidence type="ECO:0000256" key="17">
    <source>
        <dbReference type="ARBA" id="ARBA00023170"/>
    </source>
</evidence>
<dbReference type="Gene3D" id="3.30.200.20">
    <property type="entry name" value="Phosphorylase Kinase, domain 1"/>
    <property type="match status" value="1"/>
</dbReference>
<evidence type="ECO:0000256" key="6">
    <source>
        <dbReference type="ARBA" id="ARBA00022553"/>
    </source>
</evidence>
<evidence type="ECO:0000256" key="21">
    <source>
        <dbReference type="PROSITE-ProRule" id="PRU10141"/>
    </source>
</evidence>
<evidence type="ECO:0000256" key="2">
    <source>
        <dbReference type="ARBA" id="ARBA00008684"/>
    </source>
</evidence>
<evidence type="ECO:0000256" key="11">
    <source>
        <dbReference type="ARBA" id="ARBA00022737"/>
    </source>
</evidence>
<dbReference type="InterPro" id="IPR003591">
    <property type="entry name" value="Leu-rich_rpt_typical-subtyp"/>
</dbReference>
<evidence type="ECO:0000256" key="14">
    <source>
        <dbReference type="ARBA" id="ARBA00022840"/>
    </source>
</evidence>
<evidence type="ECO:0000256" key="22">
    <source>
        <dbReference type="SAM" id="Phobius"/>
    </source>
</evidence>
<keyword evidence="14 21" id="KW-0067">ATP-binding</keyword>
<keyword evidence="25" id="KW-1185">Reference proteome</keyword>
<dbReference type="InterPro" id="IPR008271">
    <property type="entry name" value="Ser/Thr_kinase_AS"/>
</dbReference>
<reference evidence="26" key="1">
    <citation type="submission" date="2025-08" db="UniProtKB">
        <authorList>
            <consortium name="RefSeq"/>
        </authorList>
    </citation>
    <scope>IDENTIFICATION</scope>
</reference>
<feature type="transmembrane region" description="Helical" evidence="22">
    <location>
        <begin position="603"/>
        <end position="627"/>
    </location>
</feature>
<feature type="signal peptide" evidence="23">
    <location>
        <begin position="1"/>
        <end position="22"/>
    </location>
</feature>
<dbReference type="SUPFAM" id="SSF52047">
    <property type="entry name" value="RNI-like"/>
    <property type="match status" value="1"/>
</dbReference>
<evidence type="ECO:0000256" key="10">
    <source>
        <dbReference type="ARBA" id="ARBA00022729"/>
    </source>
</evidence>
<evidence type="ECO:0000256" key="20">
    <source>
        <dbReference type="ARBA" id="ARBA00048679"/>
    </source>
</evidence>
<dbReference type="InterPro" id="IPR011009">
    <property type="entry name" value="Kinase-like_dom_sf"/>
</dbReference>